<keyword evidence="8 11" id="KW-0675">Receptor</keyword>
<dbReference type="GO" id="GO:0005886">
    <property type="term" value="C:plasma membrane"/>
    <property type="evidence" value="ECO:0007669"/>
    <property type="project" value="UniProtKB-SubCell"/>
</dbReference>
<evidence type="ECO:0000256" key="10">
    <source>
        <dbReference type="ARBA" id="ARBA00023224"/>
    </source>
</evidence>
<dbReference type="PRINTS" id="PR00424">
    <property type="entry name" value="ADENOSINER"/>
</dbReference>
<keyword evidence="10 11" id="KW-0807">Transducer</keyword>
<organism evidence="14 15">
    <name type="scientific">Pleurodeles waltl</name>
    <name type="common">Iberian ribbed newt</name>
    <dbReference type="NCBI Taxonomy" id="8319"/>
    <lineage>
        <taxon>Eukaryota</taxon>
        <taxon>Metazoa</taxon>
        <taxon>Chordata</taxon>
        <taxon>Craniata</taxon>
        <taxon>Vertebrata</taxon>
        <taxon>Euteleostomi</taxon>
        <taxon>Amphibia</taxon>
        <taxon>Batrachia</taxon>
        <taxon>Caudata</taxon>
        <taxon>Salamandroidea</taxon>
        <taxon>Salamandridae</taxon>
        <taxon>Pleurodelinae</taxon>
        <taxon>Pleurodeles</taxon>
    </lineage>
</organism>
<proteinExistence type="inferred from homology"/>
<feature type="region of interest" description="Disordered" evidence="12">
    <location>
        <begin position="259"/>
        <end position="281"/>
    </location>
</feature>
<evidence type="ECO:0000313" key="14">
    <source>
        <dbReference type="EMBL" id="KAJ1138481.1"/>
    </source>
</evidence>
<accession>A0AAV7QDF9</accession>
<evidence type="ECO:0000259" key="13">
    <source>
        <dbReference type="PROSITE" id="PS50262"/>
    </source>
</evidence>
<dbReference type="InterPro" id="IPR000276">
    <property type="entry name" value="GPCR_Rhodpsn"/>
</dbReference>
<feature type="transmembrane region" description="Helical" evidence="11">
    <location>
        <begin position="46"/>
        <end position="72"/>
    </location>
</feature>
<dbReference type="PRINTS" id="PR00237">
    <property type="entry name" value="GPCRRHODOPSN"/>
</dbReference>
<evidence type="ECO:0000256" key="6">
    <source>
        <dbReference type="ARBA" id="ARBA00023136"/>
    </source>
</evidence>
<reference evidence="14" key="1">
    <citation type="journal article" date="2022" name="bioRxiv">
        <title>Sequencing and chromosome-scale assembly of the giantPleurodeles waltlgenome.</title>
        <authorList>
            <person name="Brown T."/>
            <person name="Elewa A."/>
            <person name="Iarovenko S."/>
            <person name="Subramanian E."/>
            <person name="Araus A.J."/>
            <person name="Petzold A."/>
            <person name="Susuki M."/>
            <person name="Suzuki K.-i.T."/>
            <person name="Hayashi T."/>
            <person name="Toyoda A."/>
            <person name="Oliveira C."/>
            <person name="Osipova E."/>
            <person name="Leigh N.D."/>
            <person name="Simon A."/>
            <person name="Yun M.H."/>
        </authorList>
    </citation>
    <scope>NUCLEOTIDE SEQUENCE</scope>
    <source>
        <strain evidence="14">20211129_DDA</strain>
        <tissue evidence="14">Liver</tissue>
    </source>
</reference>
<keyword evidence="6 11" id="KW-0472">Membrane</keyword>
<dbReference type="PANTHER" id="PTHR24246">
    <property type="entry name" value="OLFACTORY RECEPTOR AND ADENOSINE RECEPTOR"/>
    <property type="match status" value="1"/>
</dbReference>
<dbReference type="EMBL" id="JANPWB010000010">
    <property type="protein sequence ID" value="KAJ1138481.1"/>
    <property type="molecule type" value="Genomic_DNA"/>
</dbReference>
<protein>
    <recommendedName>
        <fullName evidence="13">G-protein coupled receptors family 1 profile domain-containing protein</fullName>
    </recommendedName>
</protein>
<evidence type="ECO:0000256" key="7">
    <source>
        <dbReference type="ARBA" id="ARBA00023157"/>
    </source>
</evidence>
<evidence type="ECO:0000313" key="15">
    <source>
        <dbReference type="Proteomes" id="UP001066276"/>
    </source>
</evidence>
<keyword evidence="9 11" id="KW-0325">Glycoprotein</keyword>
<name>A0AAV7QDF9_PLEWA</name>
<keyword evidence="4 11" id="KW-1133">Transmembrane helix</keyword>
<evidence type="ECO:0000256" key="11">
    <source>
        <dbReference type="RuleBase" id="RU201114"/>
    </source>
</evidence>
<keyword evidence="7 11" id="KW-1015">Disulfide bond</keyword>
<keyword evidence="3 11" id="KW-0812">Transmembrane</keyword>
<dbReference type="Proteomes" id="UP001066276">
    <property type="component" value="Chromosome 6"/>
</dbReference>
<feature type="transmembrane region" description="Helical" evidence="11">
    <location>
        <begin position="14"/>
        <end position="34"/>
    </location>
</feature>
<dbReference type="GO" id="GO:0030425">
    <property type="term" value="C:dendrite"/>
    <property type="evidence" value="ECO:0007669"/>
    <property type="project" value="TreeGrafter"/>
</dbReference>
<dbReference type="Pfam" id="PF00001">
    <property type="entry name" value="7tm_1"/>
    <property type="match status" value="1"/>
</dbReference>
<dbReference type="SUPFAM" id="SSF81321">
    <property type="entry name" value="Family A G protein-coupled receptor-like"/>
    <property type="match status" value="1"/>
</dbReference>
<dbReference type="AlphaFoldDB" id="A0AAV7QDF9"/>
<dbReference type="InterPro" id="IPR001634">
    <property type="entry name" value="Adenosn_rcpt"/>
</dbReference>
<sequence length="324" mass="36381">MANNTTTDRPYKGVYIAVETIIAALAVLGNALVIGAVKRNRGLRNVTFCCLVSLAIADMAVGLVVIPLSILVDSGLQTNFYSCLFMCCNLIIFTNASILSLLAIAIDRYLRIKIPTRYKTLTTKKNIWFCLLVCWLVSFVLGLVPMFGWNKKATEQANNSFIQCSFTTVMRMDYMQHWAVSLLVPLEMEVVWGVRGYRSIITLHLAIALYCRPRVFMGQLYGTQSCPASFYLHHSPGIQFILKTIMGKHDVQKQKLSFESRHHTRQTEQEPLTKDSPSCLGGDAHTDIDHKELLVDVKTSLKVIDAKLDILTTCLEHMISTKPD</sequence>
<dbReference type="PANTHER" id="PTHR24246:SF2">
    <property type="entry name" value="ADENOSINE RECEPTOR A3"/>
    <property type="match status" value="1"/>
</dbReference>
<evidence type="ECO:0000256" key="5">
    <source>
        <dbReference type="ARBA" id="ARBA00023040"/>
    </source>
</evidence>
<evidence type="ECO:0000256" key="9">
    <source>
        <dbReference type="ARBA" id="ARBA00023180"/>
    </source>
</evidence>
<comment type="similarity">
    <text evidence="11">Belongs to the G-protein coupled receptor 1 family.</text>
</comment>
<feature type="compositionally biased region" description="Basic and acidic residues" evidence="12">
    <location>
        <begin position="259"/>
        <end position="273"/>
    </location>
</feature>
<feature type="domain" description="G-protein coupled receptors family 1 profile" evidence="13">
    <location>
        <begin position="29"/>
        <end position="186"/>
    </location>
</feature>
<dbReference type="GO" id="GO:0045202">
    <property type="term" value="C:synapse"/>
    <property type="evidence" value="ECO:0007669"/>
    <property type="project" value="TreeGrafter"/>
</dbReference>
<dbReference type="PROSITE" id="PS00237">
    <property type="entry name" value="G_PROTEIN_RECEP_F1_1"/>
    <property type="match status" value="1"/>
</dbReference>
<feature type="transmembrane region" description="Helical" evidence="11">
    <location>
        <begin position="127"/>
        <end position="149"/>
    </location>
</feature>
<comment type="subcellular location">
    <subcellularLocation>
        <location evidence="1 11">Cell membrane</location>
        <topology evidence="1 11">Multi-pass membrane protein</topology>
    </subcellularLocation>
</comment>
<dbReference type="Gene3D" id="1.20.1070.10">
    <property type="entry name" value="Rhodopsin 7-helix transmembrane proteins"/>
    <property type="match status" value="1"/>
</dbReference>
<evidence type="ECO:0000256" key="8">
    <source>
        <dbReference type="ARBA" id="ARBA00023170"/>
    </source>
</evidence>
<comment type="caution">
    <text evidence="14">The sequence shown here is derived from an EMBL/GenBank/DDBJ whole genome shotgun (WGS) entry which is preliminary data.</text>
</comment>
<evidence type="ECO:0000256" key="1">
    <source>
        <dbReference type="ARBA" id="ARBA00004651"/>
    </source>
</evidence>
<keyword evidence="15" id="KW-1185">Reference proteome</keyword>
<evidence type="ECO:0000256" key="2">
    <source>
        <dbReference type="ARBA" id="ARBA00022475"/>
    </source>
</evidence>
<evidence type="ECO:0000256" key="3">
    <source>
        <dbReference type="ARBA" id="ARBA00022692"/>
    </source>
</evidence>
<keyword evidence="5 11" id="KW-0297">G-protein coupled receptor</keyword>
<evidence type="ECO:0000256" key="4">
    <source>
        <dbReference type="ARBA" id="ARBA00022989"/>
    </source>
</evidence>
<keyword evidence="2 11" id="KW-1003">Cell membrane</keyword>
<dbReference type="InterPro" id="IPR017452">
    <property type="entry name" value="GPCR_Rhodpsn_7TM"/>
</dbReference>
<dbReference type="GO" id="GO:0001609">
    <property type="term" value="F:G protein-coupled adenosine receptor activity"/>
    <property type="evidence" value="ECO:0007669"/>
    <property type="project" value="UniProtKB-UniRule"/>
</dbReference>
<evidence type="ECO:0000256" key="12">
    <source>
        <dbReference type="SAM" id="MobiDB-lite"/>
    </source>
</evidence>
<gene>
    <name evidence="14" type="ORF">NDU88_004864</name>
</gene>
<dbReference type="PROSITE" id="PS50262">
    <property type="entry name" value="G_PROTEIN_RECEP_F1_2"/>
    <property type="match status" value="1"/>
</dbReference>
<feature type="transmembrane region" description="Helical" evidence="11">
    <location>
        <begin position="78"/>
        <end position="106"/>
    </location>
</feature>